<dbReference type="Pfam" id="PF13439">
    <property type="entry name" value="Glyco_transf_4"/>
    <property type="match status" value="1"/>
</dbReference>
<protein>
    <recommendedName>
        <fullName evidence="10">Alpha-1,3/1,6-mannosyltransferase ALG2</fullName>
        <ecNumber evidence="10">2.4.1.132</ecNumber>
        <ecNumber evidence="10">2.4.1.257</ecNumber>
    </recommendedName>
    <alternativeName>
        <fullName evidence="10">GDP-Man:Man(1)GlcNAc(2)-PP-Dol alpha-1,3-mannosyltransferase</fullName>
    </alternativeName>
</protein>
<gene>
    <name evidence="13" type="ORF">OXX778_LOCUS3012</name>
</gene>
<comment type="caution">
    <text evidence="13">The sequence shown here is derived from an EMBL/GenBank/DDBJ whole genome shotgun (WGS) entry which is preliminary data.</text>
</comment>
<dbReference type="CDD" id="cd03805">
    <property type="entry name" value="GT4_ALG2-like"/>
    <property type="match status" value="1"/>
</dbReference>
<keyword evidence="4" id="KW-0812">Transmembrane</keyword>
<dbReference type="Pfam" id="PF00534">
    <property type="entry name" value="Glycos_transf_1"/>
    <property type="match status" value="1"/>
</dbReference>
<dbReference type="Gene3D" id="3.40.50.2000">
    <property type="entry name" value="Glycogen Phosphorylase B"/>
    <property type="match status" value="2"/>
</dbReference>
<dbReference type="GO" id="GO:0102704">
    <property type="term" value="F:GDP-Man:Man(2)GlcNAc(2)-PP-Dol alpha-1,6-mannosyltransferase activity"/>
    <property type="evidence" value="ECO:0007669"/>
    <property type="project" value="UniProtKB-UniRule"/>
</dbReference>
<dbReference type="InterPro" id="IPR027054">
    <property type="entry name" value="ALG2"/>
</dbReference>
<reference evidence="13" key="1">
    <citation type="submission" date="2021-02" db="EMBL/GenBank/DDBJ databases">
        <authorList>
            <person name="Nowell W R."/>
        </authorList>
    </citation>
    <scope>NUCLEOTIDE SEQUENCE</scope>
    <source>
        <strain evidence="13">Ploen Becks lab</strain>
    </source>
</reference>
<evidence type="ECO:0000259" key="12">
    <source>
        <dbReference type="Pfam" id="PF13439"/>
    </source>
</evidence>
<accession>A0A813NER7</accession>
<evidence type="ECO:0000256" key="9">
    <source>
        <dbReference type="ARBA" id="ARBA00045104"/>
    </source>
</evidence>
<dbReference type="EMBL" id="CAJNOC010000253">
    <property type="protein sequence ID" value="CAF0733865.1"/>
    <property type="molecule type" value="Genomic_DNA"/>
</dbReference>
<dbReference type="PANTHER" id="PTHR45918">
    <property type="entry name" value="ALPHA-1,3/1,6-MANNOSYLTRANSFERASE ALG2"/>
    <property type="match status" value="1"/>
</dbReference>
<comment type="similarity">
    <text evidence="10">Belongs to the glycosyltransferase group 1 family.</text>
</comment>
<dbReference type="EC" id="2.4.1.132" evidence="10"/>
<comment type="pathway">
    <text evidence="1 10">Protein modification; protein glycosylation.</text>
</comment>
<dbReference type="SUPFAM" id="SSF53756">
    <property type="entry name" value="UDP-Glycosyltransferase/glycogen phosphorylase"/>
    <property type="match status" value="1"/>
</dbReference>
<evidence type="ECO:0000313" key="13">
    <source>
        <dbReference type="EMBL" id="CAF0733865.1"/>
    </source>
</evidence>
<evidence type="ECO:0000313" key="14">
    <source>
        <dbReference type="Proteomes" id="UP000663879"/>
    </source>
</evidence>
<evidence type="ECO:0000256" key="10">
    <source>
        <dbReference type="RuleBase" id="RU367136"/>
    </source>
</evidence>
<keyword evidence="14" id="KW-1185">Reference proteome</keyword>
<dbReference type="GO" id="GO:0004378">
    <property type="term" value="F:GDP-Man:Man(1)GlcNAc(2)-PP-Dol alpha-1,3-mannosyltransferase activity"/>
    <property type="evidence" value="ECO:0007669"/>
    <property type="project" value="UniProtKB-UniRule"/>
</dbReference>
<evidence type="ECO:0000256" key="3">
    <source>
        <dbReference type="ARBA" id="ARBA00022679"/>
    </source>
</evidence>
<dbReference type="Proteomes" id="UP000663879">
    <property type="component" value="Unassembled WGS sequence"/>
</dbReference>
<sequence length="429" mass="49556">MKILFVHPDLGVGGAERLVVDTALAAKSNGHEVTILTNHYDPNHCFEDTRDLDIKAKFSSWPRHISGRFHAFFAYLKMLLASIWVIYFSDLKFDVVICDQISLPVCVFKWANYKVLFYCHFPDQLLCVYDKNKQFLKKIYRAPLDWLEMVTTGMADVILVNSEFTKKIFYDTFVKLKDKRVDVLYPSLNTEKFDTLLNEFSNEPNEEPSDLRKIEIKNSNILELKKSESKKFIFLSINRYERKKDLKLAIKAMSELKQKLNLEDWESCHLIMAGGYDPRVGENLNHHAELLDLAKSLDLLDHISFLRSISDTQKIKLLRRTVCLIYTPTNEHFGIVPIEAMYCERPVIATNTGGPLETVVNEVTGYLVKSSPSEFAKAMEKIITNPQKQQEMGQNARNRVIKNFSFIAFQQKLNSILTNMTSQESKKEN</sequence>
<feature type="domain" description="Glycosyltransferase subfamily 4-like N-terminal" evidence="12">
    <location>
        <begin position="12"/>
        <end position="191"/>
    </location>
</feature>
<evidence type="ECO:0000256" key="6">
    <source>
        <dbReference type="ARBA" id="ARBA00022989"/>
    </source>
</evidence>
<comment type="catalytic activity">
    <reaction evidence="8 10">
        <text>a beta-D-Man-(1-&gt;4)-beta-D-GlcNAc-(1-&gt;4)-alpha-D-GlcNAc-diphospho-di-trans,poly-cis-dolichol + GDP-alpha-D-mannose = an alpha-D-Man-(1-&gt;3)-beta-D-Man-(1-&gt;4)-beta-D-GlcNAc-(1-&gt;4)-alpha-D-GlcNAc-diphospho-di-trans,poly-cis-dolichol + GDP + H(+)</text>
        <dbReference type="Rhea" id="RHEA:29515"/>
        <dbReference type="Rhea" id="RHEA-COMP:19511"/>
        <dbReference type="Rhea" id="RHEA-COMP:19513"/>
        <dbReference type="ChEBI" id="CHEBI:15378"/>
        <dbReference type="ChEBI" id="CHEBI:57527"/>
        <dbReference type="ChEBI" id="CHEBI:58189"/>
        <dbReference type="ChEBI" id="CHEBI:58472"/>
        <dbReference type="ChEBI" id="CHEBI:132510"/>
        <dbReference type="EC" id="2.4.1.132"/>
    </reaction>
    <physiologicalReaction direction="left-to-right" evidence="8 10">
        <dbReference type="Rhea" id="RHEA:29516"/>
    </physiologicalReaction>
</comment>
<dbReference type="InterPro" id="IPR028098">
    <property type="entry name" value="Glyco_trans_4-like_N"/>
</dbReference>
<keyword evidence="6" id="KW-1133">Transmembrane helix</keyword>
<dbReference type="InterPro" id="IPR001296">
    <property type="entry name" value="Glyco_trans_1"/>
</dbReference>
<evidence type="ECO:0000256" key="4">
    <source>
        <dbReference type="ARBA" id="ARBA00022692"/>
    </source>
</evidence>
<dbReference type="UniPathway" id="UPA00378"/>
<comment type="catalytic activity">
    <reaction evidence="9 10">
        <text>an alpha-D-Man-(1-&gt;3)-beta-D-Man-(1-&gt;4)-beta-D-GlcNAc-(1-&gt;4)-alpha-D-GlcNAc-diphospho-di-trans,poly-cis-dolichol + GDP-alpha-D-mannose = an alpha-D-Man-(1-&gt;3)-[alpha-D-Man-(1-&gt;6)]-beta-D-Man-(1-&gt;4)-beta-D-GlcNAc-(1-&gt;4)-alpha-D-GlcNAc-diphospho-di-trans,poly-cis-dolichol + GDP + H(+)</text>
        <dbReference type="Rhea" id="RHEA:29519"/>
        <dbReference type="Rhea" id="RHEA-COMP:19513"/>
        <dbReference type="Rhea" id="RHEA-COMP:19515"/>
        <dbReference type="ChEBI" id="CHEBI:15378"/>
        <dbReference type="ChEBI" id="CHEBI:57527"/>
        <dbReference type="ChEBI" id="CHEBI:58189"/>
        <dbReference type="ChEBI" id="CHEBI:132510"/>
        <dbReference type="ChEBI" id="CHEBI:132511"/>
        <dbReference type="EC" id="2.4.1.257"/>
    </reaction>
    <physiologicalReaction direction="left-to-right" evidence="9 10">
        <dbReference type="Rhea" id="RHEA:29520"/>
    </physiologicalReaction>
</comment>
<evidence type="ECO:0000256" key="7">
    <source>
        <dbReference type="ARBA" id="ARBA00023136"/>
    </source>
</evidence>
<evidence type="ECO:0000256" key="8">
    <source>
        <dbReference type="ARBA" id="ARBA00045103"/>
    </source>
</evidence>
<comment type="function">
    <text evidence="10">Mannosylates Man(2)GlcNAc(2)-dolichol diphosphate and Man(1)GlcNAc(2)-dolichol diphosphate to form Man(3)GlcNAc(2)-dolichol diphosphate.</text>
</comment>
<dbReference type="EC" id="2.4.1.257" evidence="10"/>
<evidence type="ECO:0000256" key="1">
    <source>
        <dbReference type="ARBA" id="ARBA00004922"/>
    </source>
</evidence>
<comment type="subcellular location">
    <subcellularLocation>
        <location evidence="10">Endoplasmic reticulum membrane</location>
        <topology evidence="10">Single-pass membrane protein</topology>
    </subcellularLocation>
</comment>
<feature type="domain" description="Glycosyl transferase family 1" evidence="11">
    <location>
        <begin position="227"/>
        <end position="399"/>
    </location>
</feature>
<dbReference type="GO" id="GO:0005789">
    <property type="term" value="C:endoplasmic reticulum membrane"/>
    <property type="evidence" value="ECO:0007669"/>
    <property type="project" value="UniProtKB-SubCell"/>
</dbReference>
<keyword evidence="5" id="KW-0256">Endoplasmic reticulum</keyword>
<dbReference type="OrthoDB" id="448893at2759"/>
<organism evidence="13 14">
    <name type="scientific">Brachionus calyciflorus</name>
    <dbReference type="NCBI Taxonomy" id="104777"/>
    <lineage>
        <taxon>Eukaryota</taxon>
        <taxon>Metazoa</taxon>
        <taxon>Spiralia</taxon>
        <taxon>Gnathifera</taxon>
        <taxon>Rotifera</taxon>
        <taxon>Eurotatoria</taxon>
        <taxon>Monogononta</taxon>
        <taxon>Pseudotrocha</taxon>
        <taxon>Ploima</taxon>
        <taxon>Brachionidae</taxon>
        <taxon>Brachionus</taxon>
    </lineage>
</organism>
<dbReference type="FunFam" id="3.40.50.2000:FF:000210">
    <property type="entry name" value="Alpha-1,3/1,6-mannosyltransferase ALG2"/>
    <property type="match status" value="1"/>
</dbReference>
<proteinExistence type="inferred from homology"/>
<keyword evidence="2 10" id="KW-0328">Glycosyltransferase</keyword>
<name>A0A813NER7_9BILA</name>
<keyword evidence="7" id="KW-0472">Membrane</keyword>
<evidence type="ECO:0000256" key="2">
    <source>
        <dbReference type="ARBA" id="ARBA00022676"/>
    </source>
</evidence>
<dbReference type="PANTHER" id="PTHR45918:SF1">
    <property type="entry name" value="ALPHA-1,3_1,6-MANNOSYLTRANSFERASE ALG2"/>
    <property type="match status" value="1"/>
</dbReference>
<dbReference type="AlphaFoldDB" id="A0A813NER7"/>
<evidence type="ECO:0000256" key="5">
    <source>
        <dbReference type="ARBA" id="ARBA00022824"/>
    </source>
</evidence>
<evidence type="ECO:0000259" key="11">
    <source>
        <dbReference type="Pfam" id="PF00534"/>
    </source>
</evidence>
<keyword evidence="3 10" id="KW-0808">Transferase</keyword>